<reference evidence="2 3" key="1">
    <citation type="submission" date="2024-05" db="EMBL/GenBank/DDBJ databases">
        <title>Genome sequencing and assembly of Indian major carp, Cirrhinus mrigala (Hamilton, 1822).</title>
        <authorList>
            <person name="Mohindra V."/>
            <person name="Chowdhury L.M."/>
            <person name="Lal K."/>
            <person name="Jena J.K."/>
        </authorList>
    </citation>
    <scope>NUCLEOTIDE SEQUENCE [LARGE SCALE GENOMIC DNA]</scope>
    <source>
        <strain evidence="2">CM1030</strain>
        <tissue evidence="2">Blood</tissue>
    </source>
</reference>
<feature type="non-terminal residue" evidence="2">
    <location>
        <position position="106"/>
    </location>
</feature>
<evidence type="ECO:0000313" key="2">
    <source>
        <dbReference type="EMBL" id="KAL0171745.1"/>
    </source>
</evidence>
<protein>
    <submittedName>
        <fullName evidence="2">Uncharacterized protein</fullName>
    </submittedName>
</protein>
<feature type="region of interest" description="Disordered" evidence="1">
    <location>
        <begin position="78"/>
        <end position="106"/>
    </location>
</feature>
<proteinExistence type="predicted"/>
<organism evidence="2 3">
    <name type="scientific">Cirrhinus mrigala</name>
    <name type="common">Mrigala</name>
    <dbReference type="NCBI Taxonomy" id="683832"/>
    <lineage>
        <taxon>Eukaryota</taxon>
        <taxon>Metazoa</taxon>
        <taxon>Chordata</taxon>
        <taxon>Craniata</taxon>
        <taxon>Vertebrata</taxon>
        <taxon>Euteleostomi</taxon>
        <taxon>Actinopterygii</taxon>
        <taxon>Neopterygii</taxon>
        <taxon>Teleostei</taxon>
        <taxon>Ostariophysi</taxon>
        <taxon>Cypriniformes</taxon>
        <taxon>Cyprinidae</taxon>
        <taxon>Labeoninae</taxon>
        <taxon>Labeonini</taxon>
        <taxon>Cirrhinus</taxon>
    </lineage>
</organism>
<gene>
    <name evidence="2" type="ORF">M9458_032056</name>
</gene>
<dbReference type="Proteomes" id="UP001529510">
    <property type="component" value="Unassembled WGS sequence"/>
</dbReference>
<sequence length="106" mass="12343">GQHMDHPPPAFTHLIGPKDRRTEETGSLALDRNDPDHPIRWELNQRRLLSTLLNGGLCLRGFEKALKKWIKERMEKERAEMANNERDSDMVEEEGDGPRLPRKSKF</sequence>
<feature type="non-terminal residue" evidence="2">
    <location>
        <position position="1"/>
    </location>
</feature>
<comment type="caution">
    <text evidence="2">The sequence shown here is derived from an EMBL/GenBank/DDBJ whole genome shotgun (WGS) entry which is preliminary data.</text>
</comment>
<evidence type="ECO:0000256" key="1">
    <source>
        <dbReference type="SAM" id="MobiDB-lite"/>
    </source>
</evidence>
<evidence type="ECO:0000313" key="3">
    <source>
        <dbReference type="Proteomes" id="UP001529510"/>
    </source>
</evidence>
<dbReference type="AlphaFoldDB" id="A0ABD0PDD2"/>
<feature type="compositionally biased region" description="Basic and acidic residues" evidence="1">
    <location>
        <begin position="78"/>
        <end position="89"/>
    </location>
</feature>
<feature type="region of interest" description="Disordered" evidence="1">
    <location>
        <begin position="1"/>
        <end position="37"/>
    </location>
</feature>
<dbReference type="EMBL" id="JAMKFB020000016">
    <property type="protein sequence ID" value="KAL0171745.1"/>
    <property type="molecule type" value="Genomic_DNA"/>
</dbReference>
<keyword evidence="3" id="KW-1185">Reference proteome</keyword>
<accession>A0ABD0PDD2</accession>
<name>A0ABD0PDD2_CIRMR</name>